<evidence type="ECO:0000313" key="3">
    <source>
        <dbReference type="EMBL" id="MBP0727362.1"/>
    </source>
</evidence>
<evidence type="ECO:0000256" key="1">
    <source>
        <dbReference type="ARBA" id="ARBA00002286"/>
    </source>
</evidence>
<dbReference type="InterPro" id="IPR012337">
    <property type="entry name" value="RNaseH-like_sf"/>
</dbReference>
<feature type="domain" description="Integrase catalytic" evidence="2">
    <location>
        <begin position="145"/>
        <end position="307"/>
    </location>
</feature>
<comment type="function">
    <text evidence="1">Involved in the transposition of the insertion sequence.</text>
</comment>
<dbReference type="InterPro" id="IPR048020">
    <property type="entry name" value="Transpos_IS3"/>
</dbReference>
<organism evidence="3 4">
    <name type="scientific">Gottfriedia endophytica</name>
    <dbReference type="NCBI Taxonomy" id="2820819"/>
    <lineage>
        <taxon>Bacteria</taxon>
        <taxon>Bacillati</taxon>
        <taxon>Bacillota</taxon>
        <taxon>Bacilli</taxon>
        <taxon>Bacillales</taxon>
        <taxon>Bacillaceae</taxon>
        <taxon>Gottfriedia</taxon>
    </lineage>
</organism>
<name>A0A940NN39_9BACI</name>
<dbReference type="Proteomes" id="UP000682134">
    <property type="component" value="Unassembled WGS sequence"/>
</dbReference>
<dbReference type="Pfam" id="PF13276">
    <property type="entry name" value="HTH_21"/>
    <property type="match status" value="1"/>
</dbReference>
<dbReference type="InterPro" id="IPR036397">
    <property type="entry name" value="RNaseH_sf"/>
</dbReference>
<dbReference type="NCBIfam" id="NF033516">
    <property type="entry name" value="transpos_IS3"/>
    <property type="match status" value="1"/>
</dbReference>
<accession>A0A940NN39</accession>
<comment type="caution">
    <text evidence="3">The sequence shown here is derived from an EMBL/GenBank/DDBJ whole genome shotgun (WGS) entry which is preliminary data.</text>
</comment>
<dbReference type="InterPro" id="IPR001584">
    <property type="entry name" value="Integrase_cat-core"/>
</dbReference>
<dbReference type="Pfam" id="PF13333">
    <property type="entry name" value="rve_2"/>
    <property type="match status" value="1"/>
</dbReference>
<keyword evidence="4" id="KW-1185">Reference proteome</keyword>
<protein>
    <submittedName>
        <fullName evidence="3">IS3 family transposase</fullName>
    </submittedName>
</protein>
<dbReference type="InterPro" id="IPR025948">
    <property type="entry name" value="HTH-like_dom"/>
</dbReference>
<dbReference type="SUPFAM" id="SSF53098">
    <property type="entry name" value="Ribonuclease H-like"/>
    <property type="match status" value="1"/>
</dbReference>
<dbReference type="InterPro" id="IPR050900">
    <property type="entry name" value="Transposase_IS3/IS150/IS904"/>
</dbReference>
<dbReference type="Gene3D" id="3.30.420.10">
    <property type="entry name" value="Ribonuclease H-like superfamily/Ribonuclease H"/>
    <property type="match status" value="1"/>
</dbReference>
<dbReference type="PANTHER" id="PTHR46889">
    <property type="entry name" value="TRANSPOSASE INSF FOR INSERTION SEQUENCE IS3B-RELATED"/>
    <property type="match status" value="1"/>
</dbReference>
<proteinExistence type="predicted"/>
<dbReference type="PROSITE" id="PS50994">
    <property type="entry name" value="INTEGRASE"/>
    <property type="match status" value="1"/>
</dbReference>
<dbReference type="PANTHER" id="PTHR46889:SF4">
    <property type="entry name" value="TRANSPOSASE INSO FOR INSERTION SEQUENCE ELEMENT IS911B-RELATED"/>
    <property type="match status" value="1"/>
</dbReference>
<evidence type="ECO:0000313" key="4">
    <source>
        <dbReference type="Proteomes" id="UP000682134"/>
    </source>
</evidence>
<dbReference type="EMBL" id="JAGIYQ010000034">
    <property type="protein sequence ID" value="MBP0727362.1"/>
    <property type="molecule type" value="Genomic_DNA"/>
</dbReference>
<evidence type="ECO:0000259" key="2">
    <source>
        <dbReference type="PROSITE" id="PS50994"/>
    </source>
</evidence>
<dbReference type="AlphaFoldDB" id="A0A940NN39"/>
<dbReference type="RefSeq" id="WP_209407701.1">
    <property type="nucleotide sequence ID" value="NZ_JAGIYQ010000034.1"/>
</dbReference>
<reference evidence="3" key="1">
    <citation type="submission" date="2021-04" db="EMBL/GenBank/DDBJ databases">
        <title>Genome seq and assembly of Bacillus sp.</title>
        <authorList>
            <person name="Chhetri G."/>
        </authorList>
    </citation>
    <scope>NUCLEOTIDE SEQUENCE</scope>
    <source>
        <strain evidence="3">RG28</strain>
    </source>
</reference>
<dbReference type="GO" id="GO:0003676">
    <property type="term" value="F:nucleic acid binding"/>
    <property type="evidence" value="ECO:0007669"/>
    <property type="project" value="InterPro"/>
</dbReference>
<dbReference type="GO" id="GO:0015074">
    <property type="term" value="P:DNA integration"/>
    <property type="evidence" value="ECO:0007669"/>
    <property type="project" value="InterPro"/>
</dbReference>
<gene>
    <name evidence="3" type="ORF">J5Y03_19690</name>
</gene>
<dbReference type="Pfam" id="PF00665">
    <property type="entry name" value="rve"/>
    <property type="match status" value="1"/>
</dbReference>
<sequence length="309" mass="36727">MRIGECCSKKVSGNLDEGGKKLKFHVVDILRNQFKVEDLCNYLGVSQSGYYKFKKCIKENKDSKLKELILRLYEESDKQWGYRNIHMELVEEYHMKINHKRVYRLCRELGIQSIIRRKRKYPNYNQYRLKEPETVAPNLLNRDFTVDKPNQKWVTDITTFQVGEEKVHLSAILDLFNNEIIAYEMSKSTETLFVVKTVYQAIQKEKDVQNVILHSDRGTQYTSKLYQDTLEAYEIKSSMSRPGNPYDNACIESFFSHLKTEAFYPYSVQNVEDLEVIIHKYIFKYNHKRRQRRLNRLSPVSFKQQQLAS</sequence>